<dbReference type="EMBL" id="JBHSXN010000001">
    <property type="protein sequence ID" value="MFC6951311.1"/>
    <property type="molecule type" value="Genomic_DNA"/>
</dbReference>
<keyword evidence="3" id="KW-1185">Reference proteome</keyword>
<dbReference type="Gene3D" id="3.30.1330.230">
    <property type="match status" value="1"/>
</dbReference>
<dbReference type="RefSeq" id="WP_336348349.1">
    <property type="nucleotide sequence ID" value="NZ_JAZAQL010000001.1"/>
</dbReference>
<dbReference type="AlphaFoldDB" id="A0ABD5VBK9"/>
<dbReference type="InterPro" id="IPR027624">
    <property type="entry name" value="TOMM_cyclo_SagD"/>
</dbReference>
<comment type="caution">
    <text evidence="2">The sequence shown here is derived from an EMBL/GenBank/DDBJ whole genome shotgun (WGS) entry which is preliminary data.</text>
</comment>
<feature type="domain" description="YcaO" evidence="1">
    <location>
        <begin position="68"/>
        <end position="429"/>
    </location>
</feature>
<proteinExistence type="predicted"/>
<reference evidence="2 3" key="1">
    <citation type="journal article" date="2019" name="Int. J. Syst. Evol. Microbiol.">
        <title>The Global Catalogue of Microorganisms (GCM) 10K type strain sequencing project: providing services to taxonomists for standard genome sequencing and annotation.</title>
        <authorList>
            <consortium name="The Broad Institute Genomics Platform"/>
            <consortium name="The Broad Institute Genome Sequencing Center for Infectious Disease"/>
            <person name="Wu L."/>
            <person name="Ma J."/>
        </authorList>
    </citation>
    <scope>NUCLEOTIDE SEQUENCE [LARGE SCALE GENOMIC DNA]</scope>
    <source>
        <strain evidence="2 3">GX26</strain>
    </source>
</reference>
<evidence type="ECO:0000259" key="1">
    <source>
        <dbReference type="PROSITE" id="PS51664"/>
    </source>
</evidence>
<evidence type="ECO:0000313" key="2">
    <source>
        <dbReference type="EMBL" id="MFC6951311.1"/>
    </source>
</evidence>
<dbReference type="Gene3D" id="3.30.160.660">
    <property type="match status" value="1"/>
</dbReference>
<dbReference type="Gene3D" id="3.30.40.250">
    <property type="match status" value="1"/>
</dbReference>
<evidence type="ECO:0000313" key="3">
    <source>
        <dbReference type="Proteomes" id="UP001596395"/>
    </source>
</evidence>
<protein>
    <submittedName>
        <fullName evidence="2">YcaO-like family protein</fullName>
    </submittedName>
</protein>
<dbReference type="InterPro" id="IPR003776">
    <property type="entry name" value="YcaO-like_dom"/>
</dbReference>
<dbReference type="Proteomes" id="UP001596395">
    <property type="component" value="Unassembled WGS sequence"/>
</dbReference>
<gene>
    <name evidence="2" type="ORF">ACFQGB_00415</name>
</gene>
<dbReference type="Pfam" id="PF02624">
    <property type="entry name" value="YcaO"/>
    <property type="match status" value="1"/>
</dbReference>
<accession>A0ABD5VBK9</accession>
<name>A0ABD5VBK9_9EURY</name>
<dbReference type="PANTHER" id="PTHR37809:SF1">
    <property type="entry name" value="RIBOSOMAL PROTEIN S12 METHYLTHIOTRANSFERASE ACCESSORY FACTOR YCAO"/>
    <property type="match status" value="1"/>
</dbReference>
<dbReference type="PANTHER" id="PTHR37809">
    <property type="entry name" value="RIBOSOMAL PROTEIN S12 METHYLTHIOTRANSFERASE ACCESSORY FACTOR YCAO"/>
    <property type="match status" value="1"/>
</dbReference>
<dbReference type="NCBIfam" id="TIGR03604">
    <property type="entry name" value="TOMM_cyclo_SagD"/>
    <property type="match status" value="1"/>
</dbReference>
<sequence length="429" mass="46907">MTVDVHVHDTPIDANAGRLLGEHTGIVNSLHLMQQSRHEPRATLCTPDTTDVAYLADADAPLELSLGGKARDLEGSFMSALGETVERYCLCFPPALDDLEMATYEAVAESERVVDYEHLDIWGDGVYEQRLAEFSRDVELPWTTGTNLLTGEPVAVPADLVWADVGSLAATETRLLGTSNGCAAGPDVPSALLGSLYELVERDAFMRSWGRQEPPTRYDPASIPGVDDFLDDHVDRATTAHAFAYDSPLDVPTLGAALVNDRDERPKFLLGGGADVDPVDAVLSSLVECVQGWPYAAELAVEYDVDDLDPADPEDNFDANVLYYTLPEHFDEVATLFERDPEPVPSEGFPDRSDWSTERALEFVLDELDDAGFTPIAFDLTTRDVRDVGLAVTRVVVPELVPLTLPFALPENHPAFDGDELTDRPHPFP</sequence>
<organism evidence="2 3">
    <name type="scientific">Halorubellus litoreus</name>
    <dbReference type="NCBI Taxonomy" id="755308"/>
    <lineage>
        <taxon>Archaea</taxon>
        <taxon>Methanobacteriati</taxon>
        <taxon>Methanobacteriota</taxon>
        <taxon>Stenosarchaea group</taxon>
        <taxon>Halobacteria</taxon>
        <taxon>Halobacteriales</taxon>
        <taxon>Halorubellaceae</taxon>
        <taxon>Halorubellus</taxon>
    </lineage>
</organism>
<dbReference type="PROSITE" id="PS51664">
    <property type="entry name" value="YCAO"/>
    <property type="match status" value="1"/>
</dbReference>